<dbReference type="InterPro" id="IPR051318">
    <property type="entry name" value="Fe-S_L-Ser"/>
</dbReference>
<dbReference type="Pfam" id="PF03315">
    <property type="entry name" value="SDH_beta"/>
    <property type="match status" value="1"/>
</dbReference>
<proteinExistence type="inferred from homology"/>
<dbReference type="PATRIC" id="fig|1396.433.peg.1739"/>
<dbReference type="GO" id="GO:0046872">
    <property type="term" value="F:metal ion binding"/>
    <property type="evidence" value="ECO:0007669"/>
    <property type="project" value="UniProtKB-UniRule"/>
</dbReference>
<dbReference type="PROSITE" id="PS51671">
    <property type="entry name" value="ACT"/>
    <property type="match status" value="1"/>
</dbReference>
<evidence type="ECO:0000256" key="10">
    <source>
        <dbReference type="ARBA" id="ARBA00049406"/>
    </source>
</evidence>
<evidence type="ECO:0000259" key="13">
    <source>
        <dbReference type="PROSITE" id="PS51671"/>
    </source>
</evidence>
<comment type="catalytic activity">
    <reaction evidence="10 11 12">
        <text>L-serine = pyruvate + NH4(+)</text>
        <dbReference type="Rhea" id="RHEA:19169"/>
        <dbReference type="ChEBI" id="CHEBI:15361"/>
        <dbReference type="ChEBI" id="CHEBI:28938"/>
        <dbReference type="ChEBI" id="CHEBI:33384"/>
        <dbReference type="EC" id="4.3.1.17"/>
    </reaction>
</comment>
<keyword evidence="9 11" id="KW-0456">Lyase</keyword>
<dbReference type="PANTHER" id="PTHR30182">
    <property type="entry name" value="L-SERINE DEHYDRATASE"/>
    <property type="match status" value="1"/>
</dbReference>
<dbReference type="PIRSF" id="PIRSF036692">
    <property type="entry name" value="SDH_B"/>
    <property type="match status" value="1"/>
</dbReference>
<protein>
    <recommendedName>
        <fullName evidence="11">L-serine deaminase</fullName>
    </recommendedName>
</protein>
<dbReference type="Gene3D" id="3.30.70.260">
    <property type="match status" value="1"/>
</dbReference>
<accession>A0A0G8CKR8</accession>
<dbReference type="FunFam" id="3.30.70.260:FF:000008">
    <property type="entry name" value="D-3-phosphoglycerate dehydrogenase, chloroplastic"/>
    <property type="match status" value="1"/>
</dbReference>
<reference evidence="14 15" key="1">
    <citation type="journal article" date="2015" name="Genome Announc.">
        <title>Next-Generation Whole-Genome Sequencing of Eight Strains of Bacillus cereus, Isolated from Food.</title>
        <authorList>
            <person name="Krawczyk A.O."/>
            <person name="de Jong A."/>
            <person name="Eijlander R.T."/>
            <person name="Berendsen E.M."/>
            <person name="Holsappel S."/>
            <person name="Wells-Bennik M.H."/>
            <person name="Kuipers O.P."/>
        </authorList>
    </citation>
    <scope>NUCLEOTIDE SEQUENCE [LARGE SCALE GENOMIC DNA]</scope>
    <source>
        <strain evidence="14 15">B4147</strain>
    </source>
</reference>
<dbReference type="FunFam" id="3.30.1330.90:FF:000004">
    <property type="entry name" value="L-serine dehydratase, iron-sulfur-dependent subunit beta"/>
    <property type="match status" value="1"/>
</dbReference>
<reference evidence="15" key="2">
    <citation type="submission" date="2015-04" db="EMBL/GenBank/DDBJ databases">
        <title>Draft Genome Sequences of Eight Spore-Forming Food Isolates of Bacillus cereus Genome sequencing.</title>
        <authorList>
            <person name="Krawcyk A.O."/>
            <person name="de Jong A."/>
            <person name="Eijlander R.T."/>
            <person name="Berendsen E.M."/>
            <person name="Holsappel S."/>
            <person name="Wells-Bennik M."/>
            <person name="Kuipers O.P."/>
        </authorList>
    </citation>
    <scope>NUCLEOTIDE SEQUENCE [LARGE SCALE GENOMIC DNA]</scope>
    <source>
        <strain evidence="15">B4147</strain>
    </source>
</reference>
<dbReference type="SUPFAM" id="SSF143548">
    <property type="entry name" value="Serine metabolism enzymes domain"/>
    <property type="match status" value="1"/>
</dbReference>
<dbReference type="InterPro" id="IPR045865">
    <property type="entry name" value="ACT-like_dom_sf"/>
</dbReference>
<keyword evidence="8 11" id="KW-0411">Iron-sulfur</keyword>
<evidence type="ECO:0000256" key="12">
    <source>
        <dbReference type="RuleBase" id="RU366059"/>
    </source>
</evidence>
<comment type="caution">
    <text evidence="14">The sequence shown here is derived from an EMBL/GenBank/DDBJ whole genome shotgun (WGS) entry which is preliminary data.</text>
</comment>
<dbReference type="SUPFAM" id="SSF55021">
    <property type="entry name" value="ACT-like"/>
    <property type="match status" value="1"/>
</dbReference>
<gene>
    <name evidence="14" type="ORF">B4147_4398</name>
</gene>
<dbReference type="InterPro" id="IPR029009">
    <property type="entry name" value="ASB_dom_sf"/>
</dbReference>
<dbReference type="AlphaFoldDB" id="A0A0G8CKR8"/>
<evidence type="ECO:0000256" key="5">
    <source>
        <dbReference type="ARBA" id="ARBA00022485"/>
    </source>
</evidence>
<sequence length="220" mass="24109">MMKYRSVFDIIGPVMIGPSSSHTAGAARMGQVARQLFRHEPERVSISLYGSFAKTYRGHGTDVALIGGILGFETDDLRIPEALDIAKERKIEVEFIEEDANAPHPNTARIRLYKGEEEIEVVACSIGGGKIEVVELNGFDLQLTGTSPALLIVNNDRFGAIAAVASILAKHEINISTMSVSRKEKGRRALMVIETDELLADEVIEEINAQQNICQVTIME</sequence>
<comment type="cofactor">
    <cofactor evidence="1 12">
        <name>[4Fe-4S] cluster</name>
        <dbReference type="ChEBI" id="CHEBI:49883"/>
    </cofactor>
</comment>
<dbReference type="GO" id="GO:0003941">
    <property type="term" value="F:L-serine ammonia-lyase activity"/>
    <property type="evidence" value="ECO:0007669"/>
    <property type="project" value="UniProtKB-UniRule"/>
</dbReference>
<evidence type="ECO:0000256" key="9">
    <source>
        <dbReference type="ARBA" id="ARBA00023239"/>
    </source>
</evidence>
<evidence type="ECO:0000256" key="3">
    <source>
        <dbReference type="ARBA" id="ARBA00008636"/>
    </source>
</evidence>
<evidence type="ECO:0000256" key="6">
    <source>
        <dbReference type="ARBA" id="ARBA00022723"/>
    </source>
</evidence>
<keyword evidence="7 11" id="KW-0408">Iron</keyword>
<name>A0A0G8CKR8_9BACI</name>
<evidence type="ECO:0000256" key="7">
    <source>
        <dbReference type="ARBA" id="ARBA00023004"/>
    </source>
</evidence>
<evidence type="ECO:0000313" key="14">
    <source>
        <dbReference type="EMBL" id="KLA00386.1"/>
    </source>
</evidence>
<dbReference type="EMBL" id="LCYN01000003">
    <property type="protein sequence ID" value="KLA00386.1"/>
    <property type="molecule type" value="Genomic_DNA"/>
</dbReference>
<comment type="similarity">
    <text evidence="3 11 12">Belongs to the iron-sulfur dependent L-serine dehydratase family.</text>
</comment>
<dbReference type="InterPro" id="IPR002912">
    <property type="entry name" value="ACT_dom"/>
</dbReference>
<keyword evidence="6 11" id="KW-0479">Metal-binding</keyword>
<evidence type="ECO:0000313" key="15">
    <source>
        <dbReference type="Proteomes" id="UP000035350"/>
    </source>
</evidence>
<evidence type="ECO:0000256" key="2">
    <source>
        <dbReference type="ARBA" id="ARBA00004742"/>
    </source>
</evidence>
<dbReference type="GO" id="GO:0051539">
    <property type="term" value="F:4 iron, 4 sulfur cluster binding"/>
    <property type="evidence" value="ECO:0007669"/>
    <property type="project" value="UniProtKB-UniRule"/>
</dbReference>
<evidence type="ECO:0000256" key="8">
    <source>
        <dbReference type="ARBA" id="ARBA00023014"/>
    </source>
</evidence>
<dbReference type="InterPro" id="IPR004643">
    <property type="entry name" value="Fe-S_L-Ser_bsu"/>
</dbReference>
<feature type="domain" description="ACT" evidence="13">
    <location>
        <begin position="149"/>
        <end position="220"/>
    </location>
</feature>
<evidence type="ECO:0000256" key="4">
    <source>
        <dbReference type="ARBA" id="ARBA00022432"/>
    </source>
</evidence>
<dbReference type="PANTHER" id="PTHR30182:SF12">
    <property type="entry name" value="L-SERINE DEHYDRATASE, BETA CHAIN-RELATED"/>
    <property type="match status" value="1"/>
</dbReference>
<keyword evidence="4 11" id="KW-0312">Gluconeogenesis</keyword>
<dbReference type="Pfam" id="PF01842">
    <property type="entry name" value="ACT"/>
    <property type="match status" value="1"/>
</dbReference>
<comment type="pathway">
    <text evidence="2 11">Carbohydrate biosynthesis; gluconeogenesis.</text>
</comment>
<evidence type="ECO:0000256" key="1">
    <source>
        <dbReference type="ARBA" id="ARBA00001966"/>
    </source>
</evidence>
<keyword evidence="5 11" id="KW-0004">4Fe-4S</keyword>
<organism evidence="14 15">
    <name type="scientific">Bacillus wiedmannii</name>
    <dbReference type="NCBI Taxonomy" id="1890302"/>
    <lineage>
        <taxon>Bacteria</taxon>
        <taxon>Bacillati</taxon>
        <taxon>Bacillota</taxon>
        <taxon>Bacilli</taxon>
        <taxon>Bacillales</taxon>
        <taxon>Bacillaceae</taxon>
        <taxon>Bacillus</taxon>
        <taxon>Bacillus cereus group</taxon>
    </lineage>
</organism>
<dbReference type="GO" id="GO:0006094">
    <property type="term" value="P:gluconeogenesis"/>
    <property type="evidence" value="ECO:0007669"/>
    <property type="project" value="UniProtKB-UniRule"/>
</dbReference>
<dbReference type="Gene3D" id="3.30.1330.90">
    <property type="entry name" value="D-3-phosphoglycerate dehydrogenase, domain 3"/>
    <property type="match status" value="1"/>
</dbReference>
<dbReference type="UniPathway" id="UPA00138"/>
<evidence type="ECO:0000256" key="11">
    <source>
        <dbReference type="PIRNR" id="PIRNR036692"/>
    </source>
</evidence>
<dbReference type="InterPro" id="IPR005131">
    <property type="entry name" value="Ser_deHydtase_bsu"/>
</dbReference>
<dbReference type="Proteomes" id="UP000035350">
    <property type="component" value="Unassembled WGS sequence"/>
</dbReference>
<dbReference type="NCBIfam" id="TIGR00719">
    <property type="entry name" value="sda_beta"/>
    <property type="match status" value="1"/>
</dbReference>
<dbReference type="CDD" id="cd04903">
    <property type="entry name" value="ACT_LSD"/>
    <property type="match status" value="1"/>
</dbReference>